<keyword evidence="3" id="KW-1185">Reference proteome</keyword>
<name>A0A4Z1FT39_9HELO</name>
<evidence type="ECO:0000256" key="1">
    <source>
        <dbReference type="SAM" id="MobiDB-lite"/>
    </source>
</evidence>
<accession>A0A4Z1FT39</accession>
<feature type="compositionally biased region" description="Polar residues" evidence="1">
    <location>
        <begin position="112"/>
        <end position="124"/>
    </location>
</feature>
<gene>
    <name evidence="2" type="ORF">BPAE_0066g00380</name>
</gene>
<comment type="caution">
    <text evidence="2">The sequence shown here is derived from an EMBL/GenBank/DDBJ whole genome shotgun (WGS) entry which is preliminary data.</text>
</comment>
<dbReference type="AlphaFoldDB" id="A0A4Z1FT39"/>
<proteinExistence type="predicted"/>
<evidence type="ECO:0000313" key="2">
    <source>
        <dbReference type="EMBL" id="TGO26112.1"/>
    </source>
</evidence>
<reference evidence="2 3" key="1">
    <citation type="submission" date="2017-12" db="EMBL/GenBank/DDBJ databases">
        <title>Comparative genomics of Botrytis spp.</title>
        <authorList>
            <person name="Valero-Jimenez C.A."/>
            <person name="Tapia P."/>
            <person name="Veloso J."/>
            <person name="Silva-Moreno E."/>
            <person name="Staats M."/>
            <person name="Valdes J.H."/>
            <person name="Van Kan J.A.L."/>
        </authorList>
    </citation>
    <scope>NUCLEOTIDE SEQUENCE [LARGE SCALE GENOMIC DNA]</scope>
    <source>
        <strain evidence="2 3">Bp0003</strain>
    </source>
</reference>
<dbReference type="EMBL" id="PQXI01000066">
    <property type="protein sequence ID" value="TGO26112.1"/>
    <property type="molecule type" value="Genomic_DNA"/>
</dbReference>
<sequence length="124" mass="13516">MSNKQRIEINYEEANTDINASTIGNITSPLSFIPNALFSAFLNSPYDIILPVNQRTGLLDKSSSSYLNPHTGTARPSPFTSGIYPLRIKSKMPKPEIQSAHPKSIPDARISSIPTSSGQVCPKE</sequence>
<protein>
    <submittedName>
        <fullName evidence="2">Uncharacterized protein</fullName>
    </submittedName>
</protein>
<feature type="region of interest" description="Disordered" evidence="1">
    <location>
        <begin position="91"/>
        <end position="124"/>
    </location>
</feature>
<feature type="region of interest" description="Disordered" evidence="1">
    <location>
        <begin position="63"/>
        <end position="82"/>
    </location>
</feature>
<dbReference type="Proteomes" id="UP000297910">
    <property type="component" value="Unassembled WGS sequence"/>
</dbReference>
<evidence type="ECO:0000313" key="3">
    <source>
        <dbReference type="Proteomes" id="UP000297910"/>
    </source>
</evidence>
<organism evidence="2 3">
    <name type="scientific">Botrytis paeoniae</name>
    <dbReference type="NCBI Taxonomy" id="278948"/>
    <lineage>
        <taxon>Eukaryota</taxon>
        <taxon>Fungi</taxon>
        <taxon>Dikarya</taxon>
        <taxon>Ascomycota</taxon>
        <taxon>Pezizomycotina</taxon>
        <taxon>Leotiomycetes</taxon>
        <taxon>Helotiales</taxon>
        <taxon>Sclerotiniaceae</taxon>
        <taxon>Botrytis</taxon>
    </lineage>
</organism>